<dbReference type="RefSeq" id="XP_025362442.1">
    <property type="nucleotide sequence ID" value="XM_025506172.1"/>
</dbReference>
<dbReference type="Pfam" id="PF10313">
    <property type="entry name" value="DUF2415"/>
    <property type="match status" value="1"/>
</dbReference>
<organism evidence="4 5">
    <name type="scientific">Jaminaea rosea</name>
    <dbReference type="NCBI Taxonomy" id="1569628"/>
    <lineage>
        <taxon>Eukaryota</taxon>
        <taxon>Fungi</taxon>
        <taxon>Dikarya</taxon>
        <taxon>Basidiomycota</taxon>
        <taxon>Ustilaginomycotina</taxon>
        <taxon>Exobasidiomycetes</taxon>
        <taxon>Microstromatales</taxon>
        <taxon>Microstromatales incertae sedis</taxon>
        <taxon>Jaminaea</taxon>
    </lineage>
</organism>
<accession>A0A316UR90</accession>
<sequence length="826" mass="88404">MTASQDAVYIEPAPDVIPARSTIEHVQLRDILQPSTSKGKCLILNRLKIDEVDFNNTQKGQRTFCTLDFRANCLATAHGLLAAGGQSSELAIRPLIPPSHCKDGRGDEESDSDDDQWKPSRSSGAWLLRTPTGGSINNSISIHIDPSAIANYKTPTTLSSPPAPSSSSQPTSKKQRRHSRLPQGHPRGPPPPDGVWLRDEPIGRGLDDPQSHASSSRSDMEMAIDLSDSDGEASIFDDGGEEVKWGRTAIPSPAPPVHRVYVSNNDQTLKIFKLRPPSGASGMMGDSSSASGKKSGRSGGASNAFVPHLEGGLPGLSRSYTITFPTAVNHTSLSPDGRSLVAVGDTPDVFLYHRHDDGFFTKTATYQATSDASFSTSWHPDGTKFAVASQDGVISVWDVRSKKKLAEIKTAQSSTVGLLTSNGADGAARVVKFSPCGRFLAFTEHRLYFHIYDTQTYSKGQKIRVPISVTDGAGNESSGEGAAAGDSRIRRRQASRPSVPPHHPYAFSPFPESGERNAPAETGARDRSFWRQLHLSGGGPGEGAGPASTSAPTRWSLDRASFEAEELNSGGGGSGDEIAVGTTASATENNPDSAVRALRDAQRSLRSVRERLAYRAFQQVQREREQSSLRRGSVIPRTSSITTVERAALHRALAEGWQPQAVLDEAGAGGGAEDQIAGGDEDIARERAQSEEAGSSNTLPMLRAYSALYSPLGPLSGWPDAPRGSTTTTTSSRLEEPLDRQLNDGGNAWLPSALPSLARSIPSPSSHIPFGSIGGLSAEEEAWHNISGLCWDPSEDGDCLYVATERLVCRYRIRELRRGSERGDVC</sequence>
<dbReference type="Gene3D" id="2.130.10.10">
    <property type="entry name" value="YVTN repeat-like/Quinoprotein amine dehydrogenase"/>
    <property type="match status" value="1"/>
</dbReference>
<dbReference type="SUPFAM" id="SSF50978">
    <property type="entry name" value="WD40 repeat-like"/>
    <property type="match status" value="1"/>
</dbReference>
<dbReference type="AlphaFoldDB" id="A0A316UR90"/>
<dbReference type="PROSITE" id="PS50294">
    <property type="entry name" value="WD_REPEATS_REGION"/>
    <property type="match status" value="1"/>
</dbReference>
<dbReference type="Proteomes" id="UP000245884">
    <property type="component" value="Unassembled WGS sequence"/>
</dbReference>
<feature type="region of interest" description="Disordered" evidence="2">
    <location>
        <begin position="469"/>
        <end position="553"/>
    </location>
</feature>
<proteinExistence type="predicted"/>
<dbReference type="PROSITE" id="PS50082">
    <property type="entry name" value="WD_REPEATS_2"/>
    <property type="match status" value="1"/>
</dbReference>
<feature type="domain" description="DUF2415" evidence="3">
    <location>
        <begin position="426"/>
        <end position="457"/>
    </location>
</feature>
<dbReference type="InterPro" id="IPR015943">
    <property type="entry name" value="WD40/YVTN_repeat-like_dom_sf"/>
</dbReference>
<feature type="compositionally biased region" description="Basic and acidic residues" evidence="2">
    <location>
        <begin position="196"/>
        <end position="210"/>
    </location>
</feature>
<protein>
    <recommendedName>
        <fullName evidence="3">DUF2415 domain-containing protein</fullName>
    </recommendedName>
</protein>
<dbReference type="GeneID" id="37027995"/>
<evidence type="ECO:0000313" key="4">
    <source>
        <dbReference type="EMBL" id="PWN27830.1"/>
    </source>
</evidence>
<feature type="region of interest" description="Disordered" evidence="2">
    <location>
        <begin position="275"/>
        <end position="306"/>
    </location>
</feature>
<dbReference type="STRING" id="1569628.A0A316UR90"/>
<feature type="region of interest" description="Disordered" evidence="2">
    <location>
        <begin position="95"/>
        <end position="130"/>
    </location>
</feature>
<dbReference type="PANTHER" id="PTHR43991">
    <property type="entry name" value="WD REPEAT PROTEIN (AFU_ORTHOLOGUE AFUA_8G05640)-RELATED"/>
    <property type="match status" value="1"/>
</dbReference>
<feature type="compositionally biased region" description="Low complexity" evidence="2">
    <location>
        <begin position="472"/>
        <end position="485"/>
    </location>
</feature>
<dbReference type="EMBL" id="KZ819667">
    <property type="protein sequence ID" value="PWN27830.1"/>
    <property type="molecule type" value="Genomic_DNA"/>
</dbReference>
<dbReference type="InterPro" id="IPR036322">
    <property type="entry name" value="WD40_repeat_dom_sf"/>
</dbReference>
<dbReference type="SMART" id="SM00320">
    <property type="entry name" value="WD40"/>
    <property type="match status" value="2"/>
</dbReference>
<dbReference type="InterPro" id="IPR001680">
    <property type="entry name" value="WD40_rpt"/>
</dbReference>
<evidence type="ECO:0000259" key="3">
    <source>
        <dbReference type="Pfam" id="PF10313"/>
    </source>
</evidence>
<dbReference type="PANTHER" id="PTHR43991:SF9">
    <property type="entry name" value="DUF2415 DOMAIN-CONTAINING PROTEIN"/>
    <property type="match status" value="1"/>
</dbReference>
<evidence type="ECO:0000256" key="2">
    <source>
        <dbReference type="SAM" id="MobiDB-lite"/>
    </source>
</evidence>
<evidence type="ECO:0000313" key="5">
    <source>
        <dbReference type="Proteomes" id="UP000245884"/>
    </source>
</evidence>
<feature type="repeat" description="WD" evidence="1">
    <location>
        <begin position="366"/>
        <end position="407"/>
    </location>
</feature>
<dbReference type="InterPro" id="IPR019417">
    <property type="entry name" value="DUF2415"/>
</dbReference>
<keyword evidence="1" id="KW-0853">WD repeat</keyword>
<gene>
    <name evidence="4" type="ORF">BDZ90DRAFT_232214</name>
</gene>
<keyword evidence="5" id="KW-1185">Reference proteome</keyword>
<feature type="region of interest" description="Disordered" evidence="2">
    <location>
        <begin position="153"/>
        <end position="220"/>
    </location>
</feature>
<evidence type="ECO:0000256" key="1">
    <source>
        <dbReference type="PROSITE-ProRule" id="PRU00221"/>
    </source>
</evidence>
<feature type="compositionally biased region" description="Low complexity" evidence="2">
    <location>
        <begin position="154"/>
        <end position="172"/>
    </location>
</feature>
<dbReference type="OrthoDB" id="64353at2759"/>
<feature type="compositionally biased region" description="Low complexity" evidence="2">
    <location>
        <begin position="278"/>
        <end position="293"/>
    </location>
</feature>
<name>A0A316UR90_9BASI</name>
<reference evidence="4 5" key="1">
    <citation type="journal article" date="2018" name="Mol. Biol. Evol.">
        <title>Broad Genomic Sampling Reveals a Smut Pathogenic Ancestry of the Fungal Clade Ustilaginomycotina.</title>
        <authorList>
            <person name="Kijpornyongpan T."/>
            <person name="Mondo S.J."/>
            <person name="Barry K."/>
            <person name="Sandor L."/>
            <person name="Lee J."/>
            <person name="Lipzen A."/>
            <person name="Pangilinan J."/>
            <person name="LaButti K."/>
            <person name="Hainaut M."/>
            <person name="Henrissat B."/>
            <person name="Grigoriev I.V."/>
            <person name="Spatafora J.W."/>
            <person name="Aime M.C."/>
        </authorList>
    </citation>
    <scope>NUCLEOTIDE SEQUENCE [LARGE SCALE GENOMIC DNA]</scope>
    <source>
        <strain evidence="4 5">MCA 5214</strain>
    </source>
</reference>